<feature type="chain" id="PRO_5040121538" evidence="3">
    <location>
        <begin position="21"/>
        <end position="737"/>
    </location>
</feature>
<reference evidence="6" key="1">
    <citation type="submission" date="2020-11" db="EMBL/GenBank/DDBJ databases">
        <authorList>
            <consortium name="DOE Joint Genome Institute"/>
            <person name="Ahrendt S."/>
            <person name="Riley R."/>
            <person name="Andreopoulos W."/>
            <person name="Labutti K."/>
            <person name="Pangilinan J."/>
            <person name="Ruiz-Duenas F.J."/>
            <person name="Barrasa J.M."/>
            <person name="Sanchez-Garcia M."/>
            <person name="Camarero S."/>
            <person name="Miyauchi S."/>
            <person name="Serrano A."/>
            <person name="Linde D."/>
            <person name="Babiker R."/>
            <person name="Drula E."/>
            <person name="Ayuso-Fernandez I."/>
            <person name="Pacheco R."/>
            <person name="Padilla G."/>
            <person name="Ferreira P."/>
            <person name="Barriuso J."/>
            <person name="Kellner H."/>
            <person name="Castanera R."/>
            <person name="Alfaro M."/>
            <person name="Ramirez L."/>
            <person name="Pisabarro A.G."/>
            <person name="Kuo A."/>
            <person name="Tritt A."/>
            <person name="Lipzen A."/>
            <person name="He G."/>
            <person name="Yan M."/>
            <person name="Ng V."/>
            <person name="Cullen D."/>
            <person name="Martin F."/>
            <person name="Rosso M.-N."/>
            <person name="Henrissat B."/>
            <person name="Hibbett D."/>
            <person name="Martinez A.T."/>
            <person name="Grigoriev I.V."/>
        </authorList>
    </citation>
    <scope>NUCLEOTIDE SEQUENCE</scope>
    <source>
        <strain evidence="6">MF-IS2</strain>
    </source>
</reference>
<evidence type="ECO:0000313" key="6">
    <source>
        <dbReference type="EMBL" id="KAF9452128.1"/>
    </source>
</evidence>
<dbReference type="EMBL" id="MU151075">
    <property type="protein sequence ID" value="KAF9452128.1"/>
    <property type="molecule type" value="Genomic_DNA"/>
</dbReference>
<organism evidence="6 7">
    <name type="scientific">Macrolepiota fuliginosa MF-IS2</name>
    <dbReference type="NCBI Taxonomy" id="1400762"/>
    <lineage>
        <taxon>Eukaryota</taxon>
        <taxon>Fungi</taxon>
        <taxon>Dikarya</taxon>
        <taxon>Basidiomycota</taxon>
        <taxon>Agaricomycotina</taxon>
        <taxon>Agaricomycetes</taxon>
        <taxon>Agaricomycetidae</taxon>
        <taxon>Agaricales</taxon>
        <taxon>Agaricineae</taxon>
        <taxon>Agaricaceae</taxon>
        <taxon>Macrolepiota</taxon>
    </lineage>
</organism>
<dbReference type="Pfam" id="PF01055">
    <property type="entry name" value="Glyco_hydro_31_2nd"/>
    <property type="match status" value="1"/>
</dbReference>
<feature type="signal peptide" evidence="3">
    <location>
        <begin position="1"/>
        <end position="20"/>
    </location>
</feature>
<gene>
    <name evidence="6" type="ORF">P691DRAFT_795547</name>
</gene>
<keyword evidence="7" id="KW-1185">Reference proteome</keyword>
<dbReference type="Gene3D" id="3.20.20.80">
    <property type="entry name" value="Glycosidases"/>
    <property type="match status" value="1"/>
</dbReference>
<keyword evidence="2" id="KW-0326">Glycosidase</keyword>
<dbReference type="PANTHER" id="PTHR43863:SF2">
    <property type="entry name" value="MALTASE-GLUCOAMYLASE"/>
    <property type="match status" value="1"/>
</dbReference>
<dbReference type="InterPro" id="IPR048395">
    <property type="entry name" value="Glyco_hydro_31_C"/>
</dbReference>
<dbReference type="AlphaFoldDB" id="A0A9P5XJP8"/>
<evidence type="ECO:0000256" key="3">
    <source>
        <dbReference type="SAM" id="SignalP"/>
    </source>
</evidence>
<evidence type="ECO:0000313" key="7">
    <source>
        <dbReference type="Proteomes" id="UP000807342"/>
    </source>
</evidence>
<keyword evidence="3" id="KW-0732">Signal</keyword>
<feature type="domain" description="Glycoside hydrolase family 31 TIM barrel" evidence="4">
    <location>
        <begin position="258"/>
        <end position="617"/>
    </location>
</feature>
<dbReference type="GO" id="GO:0004553">
    <property type="term" value="F:hydrolase activity, hydrolyzing O-glycosyl compounds"/>
    <property type="evidence" value="ECO:0007669"/>
    <property type="project" value="InterPro"/>
</dbReference>
<sequence length="737" mass="82486">MLVQKILLRVLALPISLTVAADYFNPNATGIKLQNGFERVYIQPFGNHGFRVRASLLRDPTGNEPSALLDPPLEGPSSPGLQHSITIPFRGNATVRNGNAIAQVSLGVTSFFRVEPNDTLTPLTGEFTDTKVLPSRNYVQDIRGQTFQAQFGFSADPNELFFGAGQQACCKDYSVNKKGQVVDLLNYNSHVTLPVWMSNKGYLIFFNYPDQGRIEFDRLRTRFVADEATVIDYYVTAAPAGDYDALQQQFTSATGRQPTPPDFMLGYQQSKLRYYNQSQITDLAQRFHDENVPVSLIVIDFFAWKFQGDWSFDSDVWPDPARMAAEVKQLTGAELMVSLWPSVEDLSENYLSLQQEGLLAITRDGTGIQDSFEGIYTRLVDSTNPAGREFLCRRLSDSYFSKGIHNFWIDQADGGTLGEPFENNGATFSSIPYSRSFTQYFLGTQEGAGKMYPWLHQQAIDEGLHNLTRTDSSKTSCQLMSLTRSTFVGGQRFCSYLWSGDTDSRFDVLLQQIAAGVSVAASGISSWTLDIGGFAGLDIDTDEGKELFVRWFSMGVFLPFVSLILCRVLVTRSCNIPRTSTLPHANPCPNEPWSYGEENFVILKKYIALRYQLIPYVRKLFQMLQQTGRVIMRPLYFDFSISDDFVRNGTQANDPAIVHQFMFGPRLLVAPVGELGATAQGVYLPILNKAQTGMTWKHWWTDRDFGQGGETVTIDAPLDQIPVFYLGAKEDITNGNI</sequence>
<dbReference type="Proteomes" id="UP000807342">
    <property type="component" value="Unassembled WGS sequence"/>
</dbReference>
<protein>
    <submittedName>
        <fullName evidence="6">Glycoside hydrolase family 31 protein</fullName>
    </submittedName>
</protein>
<feature type="domain" description="Glycosyl hydrolase family 31 C-terminal" evidence="5">
    <location>
        <begin position="629"/>
        <end position="725"/>
    </location>
</feature>
<dbReference type="InterPro" id="IPR000322">
    <property type="entry name" value="Glyco_hydro_31_TIM"/>
</dbReference>
<name>A0A9P5XJP8_9AGAR</name>
<dbReference type="SUPFAM" id="SSF51011">
    <property type="entry name" value="Glycosyl hydrolase domain"/>
    <property type="match status" value="1"/>
</dbReference>
<dbReference type="SUPFAM" id="SSF51445">
    <property type="entry name" value="(Trans)glycosidases"/>
    <property type="match status" value="1"/>
</dbReference>
<evidence type="ECO:0000259" key="4">
    <source>
        <dbReference type="Pfam" id="PF01055"/>
    </source>
</evidence>
<dbReference type="PANTHER" id="PTHR43863">
    <property type="entry name" value="HYDROLASE, PUTATIVE (AFU_ORTHOLOGUE AFUA_1G03140)-RELATED"/>
    <property type="match status" value="1"/>
</dbReference>
<dbReference type="Gene3D" id="2.60.40.1760">
    <property type="entry name" value="glycosyl hydrolase (family 31)"/>
    <property type="match status" value="1"/>
</dbReference>
<dbReference type="OrthoDB" id="10070917at2759"/>
<keyword evidence="2 6" id="KW-0378">Hydrolase</keyword>
<dbReference type="InterPro" id="IPR017853">
    <property type="entry name" value="GH"/>
</dbReference>
<dbReference type="GO" id="GO:0030246">
    <property type="term" value="F:carbohydrate binding"/>
    <property type="evidence" value="ECO:0007669"/>
    <property type="project" value="InterPro"/>
</dbReference>
<dbReference type="Pfam" id="PF21365">
    <property type="entry name" value="Glyco_hydro_31_3rd"/>
    <property type="match status" value="1"/>
</dbReference>
<accession>A0A9P5XJP8</accession>
<evidence type="ECO:0000256" key="2">
    <source>
        <dbReference type="RuleBase" id="RU361185"/>
    </source>
</evidence>
<dbReference type="GO" id="GO:0005975">
    <property type="term" value="P:carbohydrate metabolic process"/>
    <property type="evidence" value="ECO:0007669"/>
    <property type="project" value="InterPro"/>
</dbReference>
<dbReference type="Gene3D" id="2.60.40.1180">
    <property type="entry name" value="Golgi alpha-mannosidase II"/>
    <property type="match status" value="1"/>
</dbReference>
<proteinExistence type="inferred from homology"/>
<comment type="similarity">
    <text evidence="1 2">Belongs to the glycosyl hydrolase 31 family.</text>
</comment>
<dbReference type="InterPro" id="IPR013780">
    <property type="entry name" value="Glyco_hydro_b"/>
</dbReference>
<dbReference type="InterPro" id="IPR051816">
    <property type="entry name" value="Glycosyl_Hydrolase_31"/>
</dbReference>
<evidence type="ECO:0000256" key="1">
    <source>
        <dbReference type="ARBA" id="ARBA00007806"/>
    </source>
</evidence>
<dbReference type="InterPro" id="IPR011013">
    <property type="entry name" value="Gal_mutarotase_sf_dom"/>
</dbReference>
<dbReference type="SUPFAM" id="SSF74650">
    <property type="entry name" value="Galactose mutarotase-like"/>
    <property type="match status" value="1"/>
</dbReference>
<dbReference type="CDD" id="cd14752">
    <property type="entry name" value="GH31_N"/>
    <property type="match status" value="1"/>
</dbReference>
<evidence type="ECO:0000259" key="5">
    <source>
        <dbReference type="Pfam" id="PF21365"/>
    </source>
</evidence>
<comment type="caution">
    <text evidence="6">The sequence shown here is derived from an EMBL/GenBank/DDBJ whole genome shotgun (WGS) entry which is preliminary data.</text>
</comment>